<evidence type="ECO:0000256" key="1">
    <source>
        <dbReference type="ARBA" id="ARBA00022729"/>
    </source>
</evidence>
<dbReference type="PANTHER" id="PTHR35038">
    <property type="entry name" value="DISSIMILATORY SULFITE REDUCTASE SIRA"/>
    <property type="match status" value="1"/>
</dbReference>
<feature type="domain" description="Cytochrome c7-like" evidence="2">
    <location>
        <begin position="141"/>
        <end position="204"/>
    </location>
</feature>
<keyword evidence="1" id="KW-0732">Signal</keyword>
<dbReference type="EMBL" id="CP001101">
    <property type="protein sequence ID" value="ACE03936.1"/>
    <property type="molecule type" value="Genomic_DNA"/>
</dbReference>
<protein>
    <recommendedName>
        <fullName evidence="2">Cytochrome c7-like domain-containing protein</fullName>
    </recommendedName>
</protein>
<sequence>MKQFYIIFLVFSLLVTAVMLWPGLLVNPGNLSEGHQKLEGGCLSCHTPLLGTPSSQCVSCHSAEEIGLKDASGRELVEPDSVAALLHRELQASECVACHTEHALPGKGPLLAAMDHNVPATELQKNCTVCHEPDRPEDALHARVETSCNECHGTKRWEPADFDHESWLRADLSRSGSCARCHEPDRPDDTMHRDAKNSCSDCHSTKAWEPAEFDHDQWFRFDRSHPADCSTCHDNPADYKRYTCYGCHEHSKRGVAAEHREEGIREFSNCVECHRSSNEDEAERAWRKIRR</sequence>
<dbReference type="OrthoDB" id="9814800at2"/>
<dbReference type="AlphaFoldDB" id="B3EQ04"/>
<dbReference type="PANTHER" id="PTHR35038:SF6">
    <property type="entry name" value="SURFACE LOCALIZED DECAHEME CYTOCHROME C LIPOPROTEIN"/>
    <property type="match status" value="1"/>
</dbReference>
<name>B3EQ04_CHLPB</name>
<dbReference type="SUPFAM" id="SSF48695">
    <property type="entry name" value="Multiheme cytochromes"/>
    <property type="match status" value="1"/>
</dbReference>
<dbReference type="GO" id="GO:0016491">
    <property type="term" value="F:oxidoreductase activity"/>
    <property type="evidence" value="ECO:0007669"/>
    <property type="project" value="TreeGrafter"/>
</dbReference>
<reference evidence="3" key="1">
    <citation type="submission" date="2008-06" db="EMBL/GenBank/DDBJ databases">
        <title>Complete sequence of Chlorobium phaeobacteroides BS1.</title>
        <authorList>
            <consortium name="US DOE Joint Genome Institute"/>
            <person name="Lucas S."/>
            <person name="Copeland A."/>
            <person name="Lapidus A."/>
            <person name="Glavina del Rio T."/>
            <person name="Dalin E."/>
            <person name="Tice H."/>
            <person name="Bruce D."/>
            <person name="Goodwin L."/>
            <person name="Pitluck S."/>
            <person name="Schmutz J."/>
            <person name="Larimer F."/>
            <person name="Land M."/>
            <person name="Hauser L."/>
            <person name="Kyrpides N."/>
            <person name="Ovchinnikova G."/>
            <person name="Li T."/>
            <person name="Liu Z."/>
            <person name="Zhao F."/>
            <person name="Overmann J."/>
            <person name="Bryant D.A."/>
            <person name="Richardson P."/>
        </authorList>
    </citation>
    <scope>NUCLEOTIDE SEQUENCE [LARGE SCALE GENOMIC DNA]</scope>
    <source>
        <strain evidence="3">BS1</strain>
    </source>
</reference>
<accession>B3EQ04</accession>
<dbReference type="Gene3D" id="3.90.10.10">
    <property type="entry name" value="Cytochrome C3"/>
    <property type="match status" value="2"/>
</dbReference>
<dbReference type="InterPro" id="IPR051829">
    <property type="entry name" value="Multiheme_Cytochr_ET"/>
</dbReference>
<dbReference type="KEGG" id="cpb:Cphamn1_0993"/>
<evidence type="ECO:0000313" key="3">
    <source>
        <dbReference type="EMBL" id="ACE03936.1"/>
    </source>
</evidence>
<dbReference type="STRING" id="331678.Cphamn1_0993"/>
<dbReference type="eggNOG" id="COG3005">
    <property type="taxonomic scope" value="Bacteria"/>
</dbReference>
<proteinExistence type="predicted"/>
<dbReference type="HOGENOM" id="CLU_084487_0_0_10"/>
<dbReference type="InterPro" id="IPR036280">
    <property type="entry name" value="Multihaem_cyt_sf"/>
</dbReference>
<dbReference type="Pfam" id="PF14522">
    <property type="entry name" value="Cytochrome_C7"/>
    <property type="match status" value="1"/>
</dbReference>
<organism evidence="3">
    <name type="scientific">Chlorobium phaeobacteroides (strain BS1)</name>
    <dbReference type="NCBI Taxonomy" id="331678"/>
    <lineage>
        <taxon>Bacteria</taxon>
        <taxon>Pseudomonadati</taxon>
        <taxon>Chlorobiota</taxon>
        <taxon>Chlorobiia</taxon>
        <taxon>Chlorobiales</taxon>
        <taxon>Chlorobiaceae</taxon>
        <taxon>Chlorobium/Pelodictyon group</taxon>
        <taxon>Chlorobium</taxon>
    </lineage>
</organism>
<dbReference type="InterPro" id="IPR029467">
    <property type="entry name" value="Cyt_c7-like"/>
</dbReference>
<gene>
    <name evidence="3" type="ordered locus">Cphamn1_0993</name>
</gene>
<evidence type="ECO:0000259" key="2">
    <source>
        <dbReference type="Pfam" id="PF14522"/>
    </source>
</evidence>